<protein>
    <submittedName>
        <fullName evidence="13">Phospholipase D/nuclease</fullName>
    </submittedName>
</protein>
<dbReference type="GO" id="GO:0005634">
    <property type="term" value="C:nucleus"/>
    <property type="evidence" value="ECO:0007669"/>
    <property type="project" value="UniProtKB-SubCell"/>
</dbReference>
<evidence type="ECO:0000256" key="2">
    <source>
        <dbReference type="ARBA" id="ARBA00010205"/>
    </source>
</evidence>
<evidence type="ECO:0000256" key="7">
    <source>
        <dbReference type="ARBA" id="ARBA00023204"/>
    </source>
</evidence>
<dbReference type="GO" id="GO:0006281">
    <property type="term" value="P:DNA repair"/>
    <property type="evidence" value="ECO:0007669"/>
    <property type="project" value="UniProtKB-KW"/>
</dbReference>
<organism evidence="13 14">
    <name type="scientific">Aspergillus heteromorphus CBS 117.55</name>
    <dbReference type="NCBI Taxonomy" id="1448321"/>
    <lineage>
        <taxon>Eukaryota</taxon>
        <taxon>Fungi</taxon>
        <taxon>Dikarya</taxon>
        <taxon>Ascomycota</taxon>
        <taxon>Pezizomycotina</taxon>
        <taxon>Eurotiomycetes</taxon>
        <taxon>Eurotiomycetidae</taxon>
        <taxon>Eurotiales</taxon>
        <taxon>Aspergillaceae</taxon>
        <taxon>Aspergillus</taxon>
        <taxon>Aspergillus subgen. Circumdati</taxon>
    </lineage>
</organism>
<keyword evidence="14" id="KW-1185">Reference proteome</keyword>
<comment type="subcellular location">
    <subcellularLocation>
        <location evidence="1">Nucleus</location>
    </subcellularLocation>
</comment>
<keyword evidence="3" id="KW-0540">Nuclease</keyword>
<evidence type="ECO:0000256" key="11">
    <source>
        <dbReference type="PIRSR" id="PIRSR610347-3"/>
    </source>
</evidence>
<feature type="binding site" evidence="10">
    <location>
        <position position="190"/>
    </location>
    <ligand>
        <name>substrate</name>
    </ligand>
</feature>
<dbReference type="GO" id="GO:0003697">
    <property type="term" value="F:single-stranded DNA binding"/>
    <property type="evidence" value="ECO:0007669"/>
    <property type="project" value="TreeGrafter"/>
</dbReference>
<dbReference type="SUPFAM" id="SSF56024">
    <property type="entry name" value="Phospholipase D/nuclease"/>
    <property type="match status" value="2"/>
</dbReference>
<feature type="compositionally biased region" description="Low complexity" evidence="12">
    <location>
        <begin position="19"/>
        <end position="34"/>
    </location>
</feature>
<dbReference type="GeneID" id="37069559"/>
<feature type="region of interest" description="Disordered" evidence="12">
    <location>
        <begin position="1"/>
        <end position="84"/>
    </location>
</feature>
<sequence>MDETNRPSKRAKRTPNPNPSSSPLSLSGSRLSSLHRPITPPSLSRSNPNPPQPPQPPQSPPPLHHQESPSNPTPKPKPNPIIIPSPIQLTHIRDLPPSSPYNLSTVRLRDILGDPLIKECWQFNYLIDVDFLMGQFDEDVRGLVKVRVVHGSWRREAENRVAIEEACARYPNVEAIVAYMPEPFGTHHSKMMVLVRHDGFAQVVIHTANMISGDWANMCQAVWRSPLLPLLKDSKSVAKVNDPRGTGVRFKRDLLAYLKAYGPKKTGPLVEQLSQYDFSAVRAALVASVPSKQRMNVSTESSGVSTKTLWGWPALRDVLRSVPVGRDGGRPQIVTQISSVASLGQTDKWLKEVFFASLAPSSTAVTTKPAFSIIFPTSDEIRRSLNGYGSGGSIHMKLQSAAQQKQLQYMRPYLCHWAGDVEETDTKTTQRRWRRDAGRRRAAPHIKTYVRFATDEMDTIDWAMVTSANLSTQAWGAAVNANGEVRICSWEIGVVVWPDLLVDAGSGSDTDADAATGQTVMVPCFGKDTPDETAAADADTTIGFRMPYDLPLTRYSAEDVPWCATAGHSEPDWLGQTWED</sequence>
<dbReference type="CDD" id="cd09194">
    <property type="entry name" value="PLDc_yTdp1_1"/>
    <property type="match status" value="1"/>
</dbReference>
<dbReference type="Proteomes" id="UP000247233">
    <property type="component" value="Unassembled WGS sequence"/>
</dbReference>
<keyword evidence="5" id="KW-0378">Hydrolase</keyword>
<evidence type="ECO:0000256" key="12">
    <source>
        <dbReference type="SAM" id="MobiDB-lite"/>
    </source>
</evidence>
<dbReference type="InterPro" id="IPR010347">
    <property type="entry name" value="Tdp1"/>
</dbReference>
<dbReference type="PANTHER" id="PTHR12415:SF0">
    <property type="entry name" value="TYROSYL-DNA PHOSPHODIESTERASE 1"/>
    <property type="match status" value="1"/>
</dbReference>
<feature type="compositionally biased region" description="Pro residues" evidence="12">
    <location>
        <begin position="48"/>
        <end position="63"/>
    </location>
</feature>
<comment type="similarity">
    <text evidence="2">Belongs to the tyrosyl-DNA phosphodiesterase family.</text>
</comment>
<dbReference type="GO" id="GO:0004527">
    <property type="term" value="F:exonuclease activity"/>
    <property type="evidence" value="ECO:0007669"/>
    <property type="project" value="UniProtKB-KW"/>
</dbReference>
<dbReference type="FunFam" id="3.30.870.10:FF:000047">
    <property type="entry name" value="Probable tyrosyl-DNA phosphodiesterase"/>
    <property type="match status" value="1"/>
</dbReference>
<keyword evidence="7" id="KW-0234">DNA repair</keyword>
<dbReference type="RefSeq" id="XP_025396787.1">
    <property type="nucleotide sequence ID" value="XM_025547322.1"/>
</dbReference>
<dbReference type="EMBL" id="MSFL01000024">
    <property type="protein sequence ID" value="PWY73616.1"/>
    <property type="molecule type" value="Genomic_DNA"/>
</dbReference>
<evidence type="ECO:0000256" key="4">
    <source>
        <dbReference type="ARBA" id="ARBA00022763"/>
    </source>
</evidence>
<dbReference type="AlphaFoldDB" id="A0A317VGX5"/>
<dbReference type="GO" id="GO:0003690">
    <property type="term" value="F:double-stranded DNA binding"/>
    <property type="evidence" value="ECO:0007669"/>
    <property type="project" value="TreeGrafter"/>
</dbReference>
<dbReference type="OrthoDB" id="47785at2759"/>
<dbReference type="FunFam" id="3.30.870.10:FF:000038">
    <property type="entry name" value="Probable tyrosyl-DNA phosphodiesterase"/>
    <property type="match status" value="1"/>
</dbReference>
<dbReference type="PANTHER" id="PTHR12415">
    <property type="entry name" value="TYROSYL-DNA PHOSPHODIESTERASE 1"/>
    <property type="match status" value="1"/>
</dbReference>
<name>A0A317VGX5_9EURO</name>
<proteinExistence type="inferred from homology"/>
<evidence type="ECO:0000313" key="14">
    <source>
        <dbReference type="Proteomes" id="UP000247233"/>
    </source>
</evidence>
<gene>
    <name evidence="13" type="ORF">BO70DRAFT_412994</name>
</gene>
<reference evidence="13 14" key="1">
    <citation type="submission" date="2016-12" db="EMBL/GenBank/DDBJ databases">
        <title>The genomes of Aspergillus section Nigri reveals drivers in fungal speciation.</title>
        <authorList>
            <consortium name="DOE Joint Genome Institute"/>
            <person name="Vesth T.C."/>
            <person name="Nybo J."/>
            <person name="Theobald S."/>
            <person name="Brandl J."/>
            <person name="Frisvad J.C."/>
            <person name="Nielsen K.F."/>
            <person name="Lyhne E.K."/>
            <person name="Kogle M.E."/>
            <person name="Kuo A."/>
            <person name="Riley R."/>
            <person name="Clum A."/>
            <person name="Nolan M."/>
            <person name="Lipzen A."/>
            <person name="Salamov A."/>
            <person name="Henrissat B."/>
            <person name="Wiebenga A."/>
            <person name="De Vries R.P."/>
            <person name="Grigoriev I.V."/>
            <person name="Mortensen U.H."/>
            <person name="Andersen M.R."/>
            <person name="Baker S.E."/>
        </authorList>
    </citation>
    <scope>NUCLEOTIDE SEQUENCE [LARGE SCALE GENOMIC DNA]</scope>
    <source>
        <strain evidence="13 14">CBS 117.55</strain>
    </source>
</reference>
<dbReference type="Pfam" id="PF06087">
    <property type="entry name" value="Tyr-DNA_phospho"/>
    <property type="match status" value="1"/>
</dbReference>
<evidence type="ECO:0000256" key="3">
    <source>
        <dbReference type="ARBA" id="ARBA00022722"/>
    </source>
</evidence>
<feature type="active site" description="Proton donor/acceptor" evidence="9">
    <location>
        <position position="445"/>
    </location>
</feature>
<keyword evidence="4" id="KW-0227">DNA damage</keyword>
<evidence type="ECO:0000256" key="6">
    <source>
        <dbReference type="ARBA" id="ARBA00022839"/>
    </source>
</evidence>
<evidence type="ECO:0000313" key="13">
    <source>
        <dbReference type="EMBL" id="PWY73616.1"/>
    </source>
</evidence>
<evidence type="ECO:0000256" key="1">
    <source>
        <dbReference type="ARBA" id="ARBA00004123"/>
    </source>
</evidence>
<keyword evidence="6" id="KW-0269">Exonuclease</keyword>
<feature type="site" description="Interaction with DNA" evidence="11">
    <location>
        <position position="471"/>
    </location>
</feature>
<dbReference type="VEuPathDB" id="FungiDB:BO70DRAFT_412994"/>
<feature type="compositionally biased region" description="Pro residues" evidence="12">
    <location>
        <begin position="71"/>
        <end position="83"/>
    </location>
</feature>
<accession>A0A317VGX5</accession>
<keyword evidence="8" id="KW-0539">Nucleus</keyword>
<evidence type="ECO:0000256" key="9">
    <source>
        <dbReference type="PIRSR" id="PIRSR610347-1"/>
    </source>
</evidence>
<dbReference type="CDD" id="cd09123">
    <property type="entry name" value="PLDc_Tdp1_2"/>
    <property type="match status" value="1"/>
</dbReference>
<feature type="binding site" evidence="10">
    <location>
        <position position="447"/>
    </location>
    <ligand>
        <name>substrate</name>
    </ligand>
</feature>
<evidence type="ECO:0000256" key="8">
    <source>
        <dbReference type="ARBA" id="ARBA00023242"/>
    </source>
</evidence>
<evidence type="ECO:0000256" key="5">
    <source>
        <dbReference type="ARBA" id="ARBA00022801"/>
    </source>
</evidence>
<dbReference type="Gene3D" id="3.30.870.10">
    <property type="entry name" value="Endonuclease Chain A"/>
    <property type="match status" value="2"/>
</dbReference>
<feature type="active site" description="Nucleophile" evidence="9">
    <location>
        <position position="188"/>
    </location>
</feature>
<evidence type="ECO:0000256" key="10">
    <source>
        <dbReference type="PIRSR" id="PIRSR610347-2"/>
    </source>
</evidence>
<dbReference type="GO" id="GO:0017005">
    <property type="term" value="F:3'-tyrosyl-DNA phosphodiesterase activity"/>
    <property type="evidence" value="ECO:0007669"/>
    <property type="project" value="TreeGrafter"/>
</dbReference>
<dbReference type="STRING" id="1448321.A0A317VGX5"/>
<comment type="caution">
    <text evidence="13">The sequence shown here is derived from an EMBL/GenBank/DDBJ whole genome shotgun (WGS) entry which is preliminary data.</text>
</comment>